<dbReference type="Pfam" id="PF02133">
    <property type="entry name" value="Transp_cyt_pur"/>
    <property type="match status" value="1"/>
</dbReference>
<feature type="transmembrane region" description="Helical" evidence="6">
    <location>
        <begin position="111"/>
        <end position="136"/>
    </location>
</feature>
<feature type="transmembrane region" description="Helical" evidence="6">
    <location>
        <begin position="263"/>
        <end position="284"/>
    </location>
</feature>
<keyword evidence="5 6" id="KW-0472">Membrane</keyword>
<keyword evidence="3 6" id="KW-0812">Transmembrane</keyword>
<dbReference type="EMBL" id="CP045121">
    <property type="protein sequence ID" value="QIN80103.1"/>
    <property type="molecule type" value="Genomic_DNA"/>
</dbReference>
<comment type="subcellular location">
    <subcellularLocation>
        <location evidence="1">Membrane</location>
        <topology evidence="1">Multi-pass membrane protein</topology>
    </subcellularLocation>
</comment>
<protein>
    <submittedName>
        <fullName evidence="7">Thiamine permease</fullName>
    </submittedName>
</protein>
<feature type="transmembrane region" description="Helical" evidence="6">
    <location>
        <begin position="290"/>
        <end position="308"/>
    </location>
</feature>
<evidence type="ECO:0000256" key="6">
    <source>
        <dbReference type="SAM" id="Phobius"/>
    </source>
</evidence>
<dbReference type="InterPro" id="IPR001248">
    <property type="entry name" value="Pur-cyt_permease"/>
</dbReference>
<evidence type="ECO:0000256" key="2">
    <source>
        <dbReference type="ARBA" id="ARBA00008974"/>
    </source>
</evidence>
<keyword evidence="4 6" id="KW-1133">Transmembrane helix</keyword>
<dbReference type="KEGG" id="rmar:GBA65_18020"/>
<dbReference type="PANTHER" id="PTHR30618:SF0">
    <property type="entry name" value="PURINE-URACIL PERMEASE NCS1"/>
    <property type="match status" value="1"/>
</dbReference>
<dbReference type="GO" id="GO:0005886">
    <property type="term" value="C:plasma membrane"/>
    <property type="evidence" value="ECO:0007669"/>
    <property type="project" value="TreeGrafter"/>
</dbReference>
<keyword evidence="8" id="KW-1185">Reference proteome</keyword>
<evidence type="ECO:0000256" key="3">
    <source>
        <dbReference type="ARBA" id="ARBA00022692"/>
    </source>
</evidence>
<dbReference type="PANTHER" id="PTHR30618">
    <property type="entry name" value="NCS1 FAMILY PURINE/PYRIMIDINE TRANSPORTER"/>
    <property type="match status" value="1"/>
</dbReference>
<dbReference type="GO" id="GO:0015205">
    <property type="term" value="F:nucleobase transmembrane transporter activity"/>
    <property type="evidence" value="ECO:0007669"/>
    <property type="project" value="TreeGrafter"/>
</dbReference>
<proteinExistence type="inferred from homology"/>
<evidence type="ECO:0000313" key="7">
    <source>
        <dbReference type="EMBL" id="QIN80103.1"/>
    </source>
</evidence>
<dbReference type="AlphaFoldDB" id="A0A6G8Q0W3"/>
<evidence type="ECO:0000256" key="5">
    <source>
        <dbReference type="ARBA" id="ARBA00023136"/>
    </source>
</evidence>
<organism evidence="7 8">
    <name type="scientific">Rubrobacter marinus</name>
    <dbReference type="NCBI Taxonomy" id="2653852"/>
    <lineage>
        <taxon>Bacteria</taxon>
        <taxon>Bacillati</taxon>
        <taxon>Actinomycetota</taxon>
        <taxon>Rubrobacteria</taxon>
        <taxon>Rubrobacterales</taxon>
        <taxon>Rubrobacteraceae</taxon>
        <taxon>Rubrobacter</taxon>
    </lineage>
</organism>
<accession>A0A6G8Q0W3</accession>
<dbReference type="InterPro" id="IPR045225">
    <property type="entry name" value="Uracil/uridine/allantoin_perm"/>
</dbReference>
<dbReference type="Proteomes" id="UP000502706">
    <property type="component" value="Chromosome"/>
</dbReference>
<evidence type="ECO:0000256" key="1">
    <source>
        <dbReference type="ARBA" id="ARBA00004141"/>
    </source>
</evidence>
<feature type="transmembrane region" description="Helical" evidence="6">
    <location>
        <begin position="184"/>
        <end position="205"/>
    </location>
</feature>
<dbReference type="Gene3D" id="1.10.4160.10">
    <property type="entry name" value="Hydantoin permease"/>
    <property type="match status" value="1"/>
</dbReference>
<comment type="similarity">
    <text evidence="2">Belongs to the purine-cytosine permease (2.A.39) family.</text>
</comment>
<name>A0A6G8Q0W3_9ACTN</name>
<feature type="transmembrane region" description="Helical" evidence="6">
    <location>
        <begin position="356"/>
        <end position="375"/>
    </location>
</feature>
<feature type="transmembrane region" description="Helical" evidence="6">
    <location>
        <begin position="142"/>
        <end position="164"/>
    </location>
</feature>
<feature type="transmembrane region" description="Helical" evidence="6">
    <location>
        <begin position="217"/>
        <end position="242"/>
    </location>
</feature>
<evidence type="ECO:0000256" key="4">
    <source>
        <dbReference type="ARBA" id="ARBA00022989"/>
    </source>
</evidence>
<gene>
    <name evidence="7" type="ORF">GBA65_18020</name>
</gene>
<sequence length="397" mass="42795">MMLVSAVLVVIFFCINGTPGLKYGIPFAVQCRSAFGSRGAVVPAVLRILPAIAWYGVGSWIGALSVNAVANTVFGLPNYTAIYFVLFTAVQTVISWYGIKSIKLFDASMSVVIFVLMAFFLFVIVRANGVALQGAWFGAGSWGLPFFTALTAAIGILATVMLNISDLTRYLKPANVRTNVWGHVLGVVPPWIFIFTMGVVTATVAGQGDPVAALMEVAPSVGIGIALLVFIVLAQVTTNLTINILPPTVVFQDIFNLTWKQGTILTGVLSVVTFPWVLLTSQWFFTFINFYSAFLGPILGIMISDYWITRRRSLSVEKLYASREDSYWFLRGFSPAAYVALVVASAISLVFLNVSWFVGLPIAFVLHAVLVRMGLDRIGERSAAEEAVGAGQAGGAS</sequence>
<reference evidence="7 8" key="1">
    <citation type="submission" date="2019-10" db="EMBL/GenBank/DDBJ databases">
        <title>Rubrobacter sp nov SCSIO 52915 isolated from a deep-sea sediment in the South China Sea.</title>
        <authorList>
            <person name="Chen R.W."/>
        </authorList>
    </citation>
    <scope>NUCLEOTIDE SEQUENCE [LARGE SCALE GENOMIC DNA]</scope>
    <source>
        <strain evidence="7 8">SCSIO 52915</strain>
    </source>
</reference>
<evidence type="ECO:0000313" key="8">
    <source>
        <dbReference type="Proteomes" id="UP000502706"/>
    </source>
</evidence>
<feature type="transmembrane region" description="Helical" evidence="6">
    <location>
        <begin position="328"/>
        <end position="350"/>
    </location>
</feature>
<feature type="transmembrane region" description="Helical" evidence="6">
    <location>
        <begin position="80"/>
        <end position="99"/>
    </location>
</feature>